<dbReference type="InterPro" id="IPR008978">
    <property type="entry name" value="HSP20-like_chaperone"/>
</dbReference>
<accession>A0A399J7U5</accession>
<sequence>MNVLDLLETGLASRDTAHAQLPVDLAWNQHGYRVEADVPGVRDEDLTIDVNARSLTIRAERSVSSDEDAVWSAKERTKATVLERELSFSEDIDPAAVRAALKAGVLTIQLPLAANAVKRRVPINADEPDVAARLAALDLEAASETEPTRSARVAATQDASLAS</sequence>
<gene>
    <name evidence="5" type="ORF">DWB68_11740</name>
</gene>
<dbReference type="InterPro" id="IPR002068">
    <property type="entry name" value="A-crystallin/Hsp20_dom"/>
</dbReference>
<feature type="region of interest" description="Disordered" evidence="3">
    <location>
        <begin position="144"/>
        <end position="163"/>
    </location>
</feature>
<protein>
    <submittedName>
        <fullName evidence="5">Hsp20/alpha crystallin family protein</fullName>
    </submittedName>
</protein>
<evidence type="ECO:0000313" key="5">
    <source>
        <dbReference type="EMBL" id="RII41615.1"/>
    </source>
</evidence>
<dbReference type="PROSITE" id="PS01031">
    <property type="entry name" value="SHSP"/>
    <property type="match status" value="1"/>
</dbReference>
<dbReference type="EMBL" id="QQXK01000024">
    <property type="protein sequence ID" value="RII41615.1"/>
    <property type="molecule type" value="Genomic_DNA"/>
</dbReference>
<dbReference type="Pfam" id="PF00011">
    <property type="entry name" value="HSP20"/>
    <property type="match status" value="1"/>
</dbReference>
<comment type="similarity">
    <text evidence="1 2">Belongs to the small heat shock protein (HSP20) family.</text>
</comment>
<evidence type="ECO:0000256" key="1">
    <source>
        <dbReference type="PROSITE-ProRule" id="PRU00285"/>
    </source>
</evidence>
<feature type="domain" description="SHSP" evidence="4">
    <location>
        <begin position="14"/>
        <end position="126"/>
    </location>
</feature>
<dbReference type="SUPFAM" id="SSF49764">
    <property type="entry name" value="HSP20-like chaperones"/>
    <property type="match status" value="1"/>
</dbReference>
<evidence type="ECO:0000259" key="4">
    <source>
        <dbReference type="PROSITE" id="PS01031"/>
    </source>
</evidence>
<reference evidence="5 6" key="1">
    <citation type="submission" date="2018-07" db="EMBL/GenBank/DDBJ databases">
        <title>Arthrobacter sp. nov., isolated from raw cow's milk with high bacterial count.</title>
        <authorList>
            <person name="Hahne J."/>
            <person name="Isele D."/>
            <person name="Lipski A."/>
        </authorList>
    </citation>
    <scope>NUCLEOTIDE SEQUENCE [LARGE SCALE GENOMIC DNA]</scope>
    <source>
        <strain evidence="5 6">JZ R-35</strain>
    </source>
</reference>
<dbReference type="Proteomes" id="UP000265419">
    <property type="component" value="Unassembled WGS sequence"/>
</dbReference>
<proteinExistence type="inferred from homology"/>
<dbReference type="Gene3D" id="2.60.40.790">
    <property type="match status" value="1"/>
</dbReference>
<name>A0A399J7U5_9MICC</name>
<dbReference type="RefSeq" id="WP_119425315.1">
    <property type="nucleotide sequence ID" value="NZ_QQXK01000024.1"/>
</dbReference>
<dbReference type="PANTHER" id="PTHR11527">
    <property type="entry name" value="HEAT-SHOCK PROTEIN 20 FAMILY MEMBER"/>
    <property type="match status" value="1"/>
</dbReference>
<dbReference type="InterPro" id="IPR031107">
    <property type="entry name" value="Small_HSP"/>
</dbReference>
<evidence type="ECO:0000313" key="6">
    <source>
        <dbReference type="Proteomes" id="UP000265419"/>
    </source>
</evidence>
<keyword evidence="6" id="KW-1185">Reference proteome</keyword>
<comment type="caution">
    <text evidence="5">The sequence shown here is derived from an EMBL/GenBank/DDBJ whole genome shotgun (WGS) entry which is preliminary data.</text>
</comment>
<evidence type="ECO:0000256" key="3">
    <source>
        <dbReference type="SAM" id="MobiDB-lite"/>
    </source>
</evidence>
<dbReference type="CDD" id="cd06464">
    <property type="entry name" value="ACD_sHsps-like"/>
    <property type="match status" value="1"/>
</dbReference>
<dbReference type="AlphaFoldDB" id="A0A399J7U5"/>
<evidence type="ECO:0000256" key="2">
    <source>
        <dbReference type="RuleBase" id="RU003616"/>
    </source>
</evidence>
<organism evidence="5 6">
    <name type="scientific">Galactobacter valiniphilus</name>
    <dbReference type="NCBI Taxonomy" id="2676122"/>
    <lineage>
        <taxon>Bacteria</taxon>
        <taxon>Bacillati</taxon>
        <taxon>Actinomycetota</taxon>
        <taxon>Actinomycetes</taxon>
        <taxon>Micrococcales</taxon>
        <taxon>Micrococcaceae</taxon>
        <taxon>Galactobacter</taxon>
    </lineage>
</organism>